<dbReference type="EMBL" id="JAPKNK010000004">
    <property type="protein sequence ID" value="MCX5570014.1"/>
    <property type="molecule type" value="Genomic_DNA"/>
</dbReference>
<evidence type="ECO:0000259" key="3">
    <source>
        <dbReference type="Pfam" id="PF02974"/>
    </source>
</evidence>
<reference evidence="4" key="1">
    <citation type="submission" date="2022-11" db="EMBL/GenBank/DDBJ databases">
        <title>Biodiversity and phylogenetic relationships of bacteria.</title>
        <authorList>
            <person name="Machado R.A.R."/>
            <person name="Bhat A."/>
            <person name="Loulou A."/>
            <person name="Kallel S."/>
        </authorList>
    </citation>
    <scope>NUCLEOTIDE SEQUENCE</scope>
    <source>
        <strain evidence="4">K-TC2</strain>
    </source>
</reference>
<dbReference type="Gene3D" id="2.40.128.10">
    <property type="match status" value="1"/>
</dbReference>
<keyword evidence="1" id="KW-0732">Signal</keyword>
<dbReference type="RefSeq" id="WP_266338979.1">
    <property type="nucleotide sequence ID" value="NZ_JAPKNK010000004.1"/>
</dbReference>
<evidence type="ECO:0000313" key="4">
    <source>
        <dbReference type="EMBL" id="MCX5570014.1"/>
    </source>
</evidence>
<dbReference type="Pfam" id="PF02974">
    <property type="entry name" value="Inh"/>
    <property type="match status" value="1"/>
</dbReference>
<protein>
    <submittedName>
        <fullName evidence="4">AprI/Inh family metalloprotease inhibitor</fullName>
    </submittedName>
</protein>
<gene>
    <name evidence="4" type="ORF">OSH07_12480</name>
</gene>
<keyword evidence="5" id="KW-1185">Reference proteome</keyword>
<dbReference type="InterPro" id="IPR021140">
    <property type="entry name" value="Inh/Omp19"/>
</dbReference>
<sequence>MSRRLAPIGLVALMAAALSGCGSFGAIGLGPMERSAKPVESDTLPPVASAPVTRNTLPPPPMDPNAQTAAPIAEQGTLPGATPIESTPSTPPPVSTASGAEIGRTDLLGGWTLQSGGESCQLFMTLTSWTGGYRASTRGCQSATLKSISAWSLNGSQVVLAGANGVSVASLTSSGKTQFNGQLNSGGAVSFYR</sequence>
<comment type="caution">
    <text evidence="4">The sequence shown here is derived from an EMBL/GenBank/DDBJ whole genome shotgun (WGS) entry which is preliminary data.</text>
</comment>
<evidence type="ECO:0000313" key="5">
    <source>
        <dbReference type="Proteomes" id="UP001144805"/>
    </source>
</evidence>
<organism evidence="4 5">
    <name type="scientific">Kaistia nematophila</name>
    <dbReference type="NCBI Taxonomy" id="2994654"/>
    <lineage>
        <taxon>Bacteria</taxon>
        <taxon>Pseudomonadati</taxon>
        <taxon>Pseudomonadota</taxon>
        <taxon>Alphaproteobacteria</taxon>
        <taxon>Hyphomicrobiales</taxon>
        <taxon>Kaistiaceae</taxon>
        <taxon>Kaistia</taxon>
    </lineage>
</organism>
<evidence type="ECO:0000256" key="2">
    <source>
        <dbReference type="SAM" id="MobiDB-lite"/>
    </source>
</evidence>
<proteinExistence type="predicted"/>
<accession>A0A9X3E244</accession>
<feature type="region of interest" description="Disordered" evidence="2">
    <location>
        <begin position="35"/>
        <end position="100"/>
    </location>
</feature>
<dbReference type="Proteomes" id="UP001144805">
    <property type="component" value="Unassembled WGS sequence"/>
</dbReference>
<evidence type="ECO:0000256" key="1">
    <source>
        <dbReference type="ARBA" id="ARBA00022729"/>
    </source>
</evidence>
<dbReference type="SUPFAM" id="SSF50882">
    <property type="entry name" value="beta-Barrel protease inhibitors"/>
    <property type="match status" value="1"/>
</dbReference>
<name>A0A9X3E244_9HYPH</name>
<dbReference type="GO" id="GO:0004866">
    <property type="term" value="F:endopeptidase inhibitor activity"/>
    <property type="evidence" value="ECO:0007669"/>
    <property type="project" value="InterPro"/>
</dbReference>
<dbReference type="AlphaFoldDB" id="A0A9X3E244"/>
<feature type="domain" description="Alkaline proteinase inhibitor/ Outer membrane lipoprotein Omp19" evidence="3">
    <location>
        <begin position="103"/>
        <end position="193"/>
    </location>
</feature>
<dbReference type="PROSITE" id="PS51257">
    <property type="entry name" value="PROKAR_LIPOPROTEIN"/>
    <property type="match status" value="1"/>
</dbReference>
<dbReference type="InterPro" id="IPR016085">
    <property type="entry name" value="Protease_inh_B-barrel_dom"/>
</dbReference>